<name>A0A5A7QYJ0_STRAF</name>
<feature type="non-terminal residue" evidence="2">
    <location>
        <position position="1"/>
    </location>
</feature>
<reference evidence="3" key="1">
    <citation type="journal article" date="2019" name="Curr. Biol.">
        <title>Genome Sequence of Striga asiatica Provides Insight into the Evolution of Plant Parasitism.</title>
        <authorList>
            <person name="Yoshida S."/>
            <person name="Kim S."/>
            <person name="Wafula E.K."/>
            <person name="Tanskanen J."/>
            <person name="Kim Y.M."/>
            <person name="Honaas L."/>
            <person name="Yang Z."/>
            <person name="Spallek T."/>
            <person name="Conn C.E."/>
            <person name="Ichihashi Y."/>
            <person name="Cheong K."/>
            <person name="Cui S."/>
            <person name="Der J.P."/>
            <person name="Gundlach H."/>
            <person name="Jiao Y."/>
            <person name="Hori C."/>
            <person name="Ishida J.K."/>
            <person name="Kasahara H."/>
            <person name="Kiba T."/>
            <person name="Kim M.S."/>
            <person name="Koo N."/>
            <person name="Laohavisit A."/>
            <person name="Lee Y.H."/>
            <person name="Lumba S."/>
            <person name="McCourt P."/>
            <person name="Mortimer J.C."/>
            <person name="Mutuku J.M."/>
            <person name="Nomura T."/>
            <person name="Sasaki-Sekimoto Y."/>
            <person name="Seto Y."/>
            <person name="Wang Y."/>
            <person name="Wakatake T."/>
            <person name="Sakakibara H."/>
            <person name="Demura T."/>
            <person name="Yamaguchi S."/>
            <person name="Yoneyama K."/>
            <person name="Manabe R.I."/>
            <person name="Nelson D.C."/>
            <person name="Schulman A.H."/>
            <person name="Timko M.P."/>
            <person name="dePamphilis C.W."/>
            <person name="Choi D."/>
            <person name="Shirasu K."/>
        </authorList>
    </citation>
    <scope>NUCLEOTIDE SEQUENCE [LARGE SCALE GENOMIC DNA]</scope>
    <source>
        <strain evidence="3">cv. UVA1</strain>
    </source>
</reference>
<sequence>RSKITLWPLDSLPRLRPLSDKGVSRSKSKAIANPELAHAHPNLPRVRFKSWSISPLPLVELKPFLRPKSLASALYTMIVASFLGIFGGKDEKPKCHGDRGCLPSRKRQKAGRLLH</sequence>
<dbReference type="Proteomes" id="UP000325081">
    <property type="component" value="Unassembled WGS sequence"/>
</dbReference>
<feature type="region of interest" description="Disordered" evidence="1">
    <location>
        <begin position="93"/>
        <end position="115"/>
    </location>
</feature>
<proteinExistence type="predicted"/>
<organism evidence="2 3">
    <name type="scientific">Striga asiatica</name>
    <name type="common">Asiatic witchweed</name>
    <name type="synonym">Buchnera asiatica</name>
    <dbReference type="NCBI Taxonomy" id="4170"/>
    <lineage>
        <taxon>Eukaryota</taxon>
        <taxon>Viridiplantae</taxon>
        <taxon>Streptophyta</taxon>
        <taxon>Embryophyta</taxon>
        <taxon>Tracheophyta</taxon>
        <taxon>Spermatophyta</taxon>
        <taxon>Magnoliopsida</taxon>
        <taxon>eudicotyledons</taxon>
        <taxon>Gunneridae</taxon>
        <taxon>Pentapetalae</taxon>
        <taxon>asterids</taxon>
        <taxon>lamiids</taxon>
        <taxon>Lamiales</taxon>
        <taxon>Orobanchaceae</taxon>
        <taxon>Buchnereae</taxon>
        <taxon>Striga</taxon>
    </lineage>
</organism>
<dbReference type="AlphaFoldDB" id="A0A5A7QYJ0"/>
<evidence type="ECO:0000256" key="1">
    <source>
        <dbReference type="SAM" id="MobiDB-lite"/>
    </source>
</evidence>
<comment type="caution">
    <text evidence="2">The sequence shown here is derived from an EMBL/GenBank/DDBJ whole genome shotgun (WGS) entry which is preliminary data.</text>
</comment>
<accession>A0A5A7QYJ0</accession>
<keyword evidence="3" id="KW-1185">Reference proteome</keyword>
<dbReference type="EMBL" id="BKCP01009126">
    <property type="protein sequence ID" value="GER50169.1"/>
    <property type="molecule type" value="Genomic_DNA"/>
</dbReference>
<feature type="compositionally biased region" description="Basic residues" evidence="1">
    <location>
        <begin position="104"/>
        <end position="115"/>
    </location>
</feature>
<evidence type="ECO:0000313" key="3">
    <source>
        <dbReference type="Proteomes" id="UP000325081"/>
    </source>
</evidence>
<dbReference type="OrthoDB" id="1822989at2759"/>
<gene>
    <name evidence="2" type="ORF">STAS_27458</name>
</gene>
<protein>
    <submittedName>
        <fullName evidence="2">Protein-export protein SecB</fullName>
    </submittedName>
</protein>
<evidence type="ECO:0000313" key="2">
    <source>
        <dbReference type="EMBL" id="GER50169.1"/>
    </source>
</evidence>